<name>A0A6J5M7R1_9CAUD</name>
<reference evidence="1" key="1">
    <citation type="submission" date="2020-04" db="EMBL/GenBank/DDBJ databases">
        <authorList>
            <person name="Chiriac C."/>
            <person name="Salcher M."/>
            <person name="Ghai R."/>
            <person name="Kavagutti S V."/>
        </authorList>
    </citation>
    <scope>NUCLEOTIDE SEQUENCE</scope>
</reference>
<evidence type="ECO:0000313" key="1">
    <source>
        <dbReference type="EMBL" id="CAB4141150.1"/>
    </source>
</evidence>
<dbReference type="EMBL" id="LR796387">
    <property type="protein sequence ID" value="CAB4141150.1"/>
    <property type="molecule type" value="Genomic_DNA"/>
</dbReference>
<sequence length="130" mass="14633">MGTRIDYTLDNGWGKLNEPLVFDSPIKGFGAKMPFVVLEESGKLTLETGFAWDFGSGAIDTPSMVIASAAHDAFCVLTDMGVIPWECRKVSDAYFRELLKANGTGWARRWWCWLGVRAYSMTFARWNRPV</sequence>
<protein>
    <submittedName>
        <fullName evidence="1">Uncharacterized protein</fullName>
    </submittedName>
</protein>
<proteinExistence type="predicted"/>
<organism evidence="1">
    <name type="scientific">uncultured Caudovirales phage</name>
    <dbReference type="NCBI Taxonomy" id="2100421"/>
    <lineage>
        <taxon>Viruses</taxon>
        <taxon>Duplodnaviria</taxon>
        <taxon>Heunggongvirae</taxon>
        <taxon>Uroviricota</taxon>
        <taxon>Caudoviricetes</taxon>
        <taxon>Peduoviridae</taxon>
        <taxon>Maltschvirus</taxon>
        <taxon>Maltschvirus maltsch</taxon>
    </lineage>
</organism>
<accession>A0A6J5M7R1</accession>
<gene>
    <name evidence="1" type="ORF">UFOVP412_46</name>
</gene>